<dbReference type="SUPFAM" id="SSF51445">
    <property type="entry name" value="(Trans)glycosidases"/>
    <property type="match status" value="1"/>
</dbReference>
<evidence type="ECO:0000313" key="5">
    <source>
        <dbReference type="EMBL" id="NOU65608.1"/>
    </source>
</evidence>
<gene>
    <name evidence="5" type="ORF">GC096_16360</name>
</gene>
<feature type="domain" description="BIG2" evidence="4">
    <location>
        <begin position="1202"/>
        <end position="1282"/>
    </location>
</feature>
<dbReference type="SMART" id="SM00635">
    <property type="entry name" value="BID_2"/>
    <property type="match status" value="1"/>
</dbReference>
<dbReference type="Gene3D" id="3.30.1920.20">
    <property type="match status" value="1"/>
</dbReference>
<dbReference type="InterPro" id="IPR003343">
    <property type="entry name" value="Big_2"/>
</dbReference>
<dbReference type="Gene3D" id="2.60.40.1190">
    <property type="match status" value="1"/>
</dbReference>
<protein>
    <recommendedName>
        <fullName evidence="4">BIG2 domain-containing protein</fullName>
    </recommendedName>
</protein>
<organism evidence="5 6">
    <name type="scientific">Paenibacillus plantarum</name>
    <dbReference type="NCBI Taxonomy" id="2654975"/>
    <lineage>
        <taxon>Bacteria</taxon>
        <taxon>Bacillati</taxon>
        <taxon>Bacillota</taxon>
        <taxon>Bacilli</taxon>
        <taxon>Bacillales</taxon>
        <taxon>Paenibacillaceae</taxon>
        <taxon>Paenibacillus</taxon>
    </lineage>
</organism>
<accession>A0ABX1XAY2</accession>
<evidence type="ECO:0000256" key="1">
    <source>
        <dbReference type="ARBA" id="ARBA00022801"/>
    </source>
</evidence>
<dbReference type="PANTHER" id="PTHR12631">
    <property type="entry name" value="ALPHA-L-IDURONIDASE"/>
    <property type="match status" value="1"/>
</dbReference>
<dbReference type="NCBIfam" id="NF047446">
    <property type="entry name" value="barrel_OmpL47"/>
    <property type="match status" value="1"/>
</dbReference>
<dbReference type="InterPro" id="IPR058094">
    <property type="entry name" value="Ig-like_OmpL47-like"/>
</dbReference>
<dbReference type="Gene3D" id="2.60.40.1080">
    <property type="match status" value="1"/>
</dbReference>
<dbReference type="PANTHER" id="PTHR12631:SF10">
    <property type="entry name" value="BETA-XYLOSIDASE-LIKE PROTEIN-RELATED"/>
    <property type="match status" value="1"/>
</dbReference>
<dbReference type="InterPro" id="IPR008964">
    <property type="entry name" value="Invasin/intimin_cell_adhesion"/>
</dbReference>
<dbReference type="Pfam" id="PF02449">
    <property type="entry name" value="Glyco_hydro_42"/>
    <property type="match status" value="1"/>
</dbReference>
<keyword evidence="6" id="KW-1185">Reference proteome</keyword>
<dbReference type="EMBL" id="WHNY01000050">
    <property type="protein sequence ID" value="NOU65608.1"/>
    <property type="molecule type" value="Genomic_DNA"/>
</dbReference>
<keyword evidence="3" id="KW-1133">Transmembrane helix</keyword>
<evidence type="ECO:0000256" key="3">
    <source>
        <dbReference type="SAM" id="Phobius"/>
    </source>
</evidence>
<dbReference type="InterPro" id="IPR018247">
    <property type="entry name" value="EF_Hand_1_Ca_BS"/>
</dbReference>
<evidence type="ECO:0000256" key="2">
    <source>
        <dbReference type="ARBA" id="ARBA00023295"/>
    </source>
</evidence>
<reference evidence="5 6" key="1">
    <citation type="submission" date="2019-10" db="EMBL/GenBank/DDBJ databases">
        <title>Description of Paenibacillus humi sp. nov.</title>
        <authorList>
            <person name="Carlier A."/>
            <person name="Qi S."/>
        </authorList>
    </citation>
    <scope>NUCLEOTIDE SEQUENCE [LARGE SCALE GENOMIC DNA]</scope>
    <source>
        <strain evidence="5 6">LMG 31461</strain>
    </source>
</reference>
<dbReference type="Gene3D" id="3.20.20.80">
    <property type="entry name" value="Glycosidases"/>
    <property type="match status" value="1"/>
</dbReference>
<feature type="transmembrane region" description="Helical" evidence="3">
    <location>
        <begin position="51"/>
        <end position="72"/>
    </location>
</feature>
<dbReference type="SUPFAM" id="SSF81296">
    <property type="entry name" value="E set domains"/>
    <property type="match status" value="2"/>
</dbReference>
<keyword evidence="3" id="KW-0812">Transmembrane</keyword>
<dbReference type="InterPro" id="IPR013783">
    <property type="entry name" value="Ig-like_fold"/>
</dbReference>
<dbReference type="Gene3D" id="2.60.40.10">
    <property type="entry name" value="Immunoglobulins"/>
    <property type="match status" value="2"/>
</dbReference>
<comment type="caution">
    <text evidence="5">The sequence shown here is derived from an EMBL/GenBank/DDBJ whole genome shotgun (WGS) entry which is preliminary data.</text>
</comment>
<dbReference type="SUPFAM" id="SSF49373">
    <property type="entry name" value="Invasin/intimin cell-adhesion fragments"/>
    <property type="match status" value="1"/>
</dbReference>
<dbReference type="PROSITE" id="PS00018">
    <property type="entry name" value="EF_HAND_1"/>
    <property type="match status" value="1"/>
</dbReference>
<dbReference type="InterPro" id="IPR017853">
    <property type="entry name" value="GH"/>
</dbReference>
<proteinExistence type="predicted"/>
<dbReference type="SUPFAM" id="SSF49344">
    <property type="entry name" value="CBD9-like"/>
    <property type="match status" value="1"/>
</dbReference>
<dbReference type="Gene3D" id="2.60.120.260">
    <property type="entry name" value="Galactose-binding domain-like"/>
    <property type="match status" value="1"/>
</dbReference>
<dbReference type="InterPro" id="IPR051923">
    <property type="entry name" value="Glycosyl_Hydrolase_39"/>
</dbReference>
<dbReference type="InterPro" id="IPR013529">
    <property type="entry name" value="Glyco_hydro_42_N"/>
</dbReference>
<evidence type="ECO:0000313" key="6">
    <source>
        <dbReference type="Proteomes" id="UP000653578"/>
    </source>
</evidence>
<keyword evidence="2" id="KW-0326">Glycosidase</keyword>
<keyword evidence="3" id="KW-0472">Membrane</keyword>
<dbReference type="Pfam" id="PF02368">
    <property type="entry name" value="Big_2"/>
    <property type="match status" value="1"/>
</dbReference>
<name>A0ABX1XAY2_9BACL</name>
<dbReference type="Proteomes" id="UP000653578">
    <property type="component" value="Unassembled WGS sequence"/>
</dbReference>
<dbReference type="InterPro" id="IPR014756">
    <property type="entry name" value="Ig_E-set"/>
</dbReference>
<keyword evidence="1" id="KW-0378">Hydrolase</keyword>
<sequence length="1644" mass="179641">MGDCCQTSANEEVSNAYLTKDGGRYMNLRSSAFLCPCMNTRRGIMRKFKKFVCVMGLLFFMVIGARAAHAAVIQQLPVSNPGFETLTVTNGISSPKDWKTWWWSGPVNNPSISAASYTENEKNGGQRSVFIDSVSTGYAGWVSNPITLPSEMMSFRISAKLKTSQDYSGNKPRFWVSFQNNGTFLGSYTTDQTEGVSLGDWTEVSFTVDRSQFPAGTNTLVLNLSTTSINSATPVSGKIYYDDVMVEASEEPIPVIQHLPVSNPSFETLTVTNGVSGPKDWKTWWWNGSANNPPVSAANYTENEKSSGLRSVFIGSVSSGYAGWVSSPITLPSNMTSFRITAKLKASPDYSGNKPRFWVSFQNNGTFLGSYTTDKTDGLSIADWTEVSFTVDRSQFPAGTNTLVLNLTTTSINAATPASGKLYYDDVKAEASNQSLGPVVFTLKSNKFASWWNLGDPVVYQLNAGAVASSINTIIGSVYNSDNELVAQVPVSRQTFLDTGWSWTPSEPGYYEVAFTYQQNGSTDLTDLSVKYTYSQTDLTTFTRERYSLVVSQGPTKPVSQRWPTMGFSYQLSEGENAMKLADLVGFRFARIHAVPWGSQFRDTSWAIEPSRGVYEWSRFDDQINKLSSYGFDMIGNLLYTPQWASPHPEQTQANISVPAYSAYAPVDMKDWEDFVRAVVTRYDTRIKTWEVWNEPNLPGLSVFWLDSTERFVELLKTAYQTIKEEQPDSDVWIGGLAGRNYLSFYKELLSLGGASYFDKLSLHGYLPDPREFQRIDQAFGIASKQWADSESHAILVNSNSVTGTVPTESEIAKRMIVDFLSQLKWGTQKIALFHMLNLSEMETLSYAKSTGTVTHASGLFRSKPRVEPRLAASVAHHFLDLAGQSLIYKGEYVLEGGQKAVVLDNDGARLIGLWSDASSEAPIDSRLAAAFTDETLVTDWEGKVQSANNLLSVHPGKVYWISNADSAALALLPISEPFLISDFDRNTTQIDVPESKGTSGELFNPATLEVADHAVWTTDNWAYKAAAQSTKPADFDASFAAGYSESGLDLIVRVKDGTFVQDNPLGSYWKGDSVQFAIDTFGQGFTGDQVEFQAALTPQGPVLYKQSVPYVGGNLPTNWTPGNSVAQYASLKIDQTVPNETTYYIHVNSSELYPYVHDPKSPLRLSVLVNDNNGSGRLGWLEWSSGIGGDKNPAKYGEVWMLNGLVVEAAQTNMAEGETQTLSAHGLTANGFIDVSGKAVWHSSDPSSVTVDTYGTVKAIGEGNAVIQASYGPFVGSIAITVTADKAPPLTSAAVSPGQPDGQNGWYVSPVTVSLSAVDNLSEVAKTEYSLDGGITWQLYSALVTFEQDGNYTLSYRSTNHAGNEEVAKTISFKIDKTAPTATFAYSQVTPTTQEVVATMTPSEPVTITNNGGSSSYTFYFNSSSSFEIVDAAGNHGTVMAIVNNIVSKSRAIPGMPILADDNGYDTGLQDGNYNVTMNMWYGGNGRIYKLYENDVLIDTKILTDNSPNAQTVVTAVYANKNGTYRYFAELTNAFGTTTSSTHVVTVTKAAPNKPVLSNDNWDADGNFKVSMNMWWGTNGGVYHLYENGVLIYTQALTNNTPYAQAEVTTVTNKAIGTYQYRGELVNYAGATSSDTMIVKVTK</sequence>
<evidence type="ECO:0000259" key="4">
    <source>
        <dbReference type="SMART" id="SM00635"/>
    </source>
</evidence>